<sequence>MFLERGAFDTFPQEWIGVLPFNNWASLALFGMIVFGIGNGIASTYGFKNNDKKIHNDLHYGSFIFLLYCYTNYFVGRMVLTNISIFCIKLNPNFTWFIWFPHCLFGFVTKKS</sequence>
<evidence type="ECO:0000313" key="3">
    <source>
        <dbReference type="Proteomes" id="UP001549104"/>
    </source>
</evidence>
<proteinExistence type="predicted"/>
<feature type="transmembrane region" description="Helical" evidence="1">
    <location>
        <begin position="24"/>
        <end position="46"/>
    </location>
</feature>
<keyword evidence="3" id="KW-1185">Reference proteome</keyword>
<dbReference type="EMBL" id="JBEPME010000004">
    <property type="protein sequence ID" value="MET3658055.1"/>
    <property type="molecule type" value="Genomic_DNA"/>
</dbReference>
<evidence type="ECO:0008006" key="4">
    <source>
        <dbReference type="Google" id="ProtNLM"/>
    </source>
</evidence>
<accession>A0ABV2KAF8</accession>
<gene>
    <name evidence="2" type="ORF">ABIC55_003152</name>
</gene>
<evidence type="ECO:0000313" key="2">
    <source>
        <dbReference type="EMBL" id="MET3658055.1"/>
    </source>
</evidence>
<reference evidence="2 3" key="1">
    <citation type="submission" date="2024-06" db="EMBL/GenBank/DDBJ databases">
        <title>Sorghum-associated microbial communities from plants grown in Nebraska, USA.</title>
        <authorList>
            <person name="Schachtman D."/>
        </authorList>
    </citation>
    <scope>NUCLEOTIDE SEQUENCE [LARGE SCALE GENOMIC DNA]</scope>
    <source>
        <strain evidence="2 3">1288</strain>
    </source>
</reference>
<keyword evidence="1" id="KW-1133">Transmembrane helix</keyword>
<protein>
    <recommendedName>
        <fullName evidence="4">Heparan-alpha-glucosaminide N-acetyltransferase catalytic domain-containing protein</fullName>
    </recommendedName>
</protein>
<dbReference type="RefSeq" id="WP_354313733.1">
    <property type="nucleotide sequence ID" value="NZ_JBEPME010000004.1"/>
</dbReference>
<dbReference type="Proteomes" id="UP001549104">
    <property type="component" value="Unassembled WGS sequence"/>
</dbReference>
<keyword evidence="1" id="KW-0472">Membrane</keyword>
<organism evidence="2 3">
    <name type="scientific">Sporosarcina psychrophila</name>
    <name type="common">Bacillus psychrophilus</name>
    <dbReference type="NCBI Taxonomy" id="1476"/>
    <lineage>
        <taxon>Bacteria</taxon>
        <taxon>Bacillati</taxon>
        <taxon>Bacillota</taxon>
        <taxon>Bacilli</taxon>
        <taxon>Bacillales</taxon>
        <taxon>Caryophanaceae</taxon>
        <taxon>Sporosarcina</taxon>
    </lineage>
</organism>
<comment type="caution">
    <text evidence="2">The sequence shown here is derived from an EMBL/GenBank/DDBJ whole genome shotgun (WGS) entry which is preliminary data.</text>
</comment>
<evidence type="ECO:0000256" key="1">
    <source>
        <dbReference type="SAM" id="Phobius"/>
    </source>
</evidence>
<keyword evidence="1" id="KW-0812">Transmembrane</keyword>
<name>A0ABV2KAF8_SPOPS</name>
<feature type="transmembrane region" description="Helical" evidence="1">
    <location>
        <begin position="58"/>
        <end position="80"/>
    </location>
</feature>
<feature type="transmembrane region" description="Helical" evidence="1">
    <location>
        <begin position="92"/>
        <end position="109"/>
    </location>
</feature>